<name>A0A7R9CY23_TIMCR</name>
<dbReference type="EMBL" id="OC319195">
    <property type="protein sequence ID" value="CAD7404556.1"/>
    <property type="molecule type" value="Genomic_DNA"/>
</dbReference>
<sequence>MYLPPDIGEIISGHKPYFLSTLTLTEGEESGTGLFPGHSGLSVSHDSVFTAEQRSSHSSCEDLDIGQSSSSLSIQQLVLPGVRNYWQDLSKQGRLGALECLALPKDYIIPTLNYHLFYFVKSCLKHPSSGLVVFMAPLVAFVRSLLEEHLGLYKAINRDGLRTAGLVFCESSALDHVTIEAGHSKLNTNPRCRGLRSILQDQNLPRSTILGNTRGMSDSHAGLLTHLQQPERRAPNIQYVTRSPAVPVSVYARFPFWSCRCVTCGYYWLGRVGDGRGEKVDECSAEWTPDSCLATNRFLIYVIYLQPPIVEGVGDEKGSLKESSPALAWKESGKTRVVYHMSKNHLTTPDLDSNLYFSLTGNQLDCETGASDHVATGGSKKTEFLGRNNPNLYARSVKNHSQYWYTRLELEPRPPRH</sequence>
<proteinExistence type="predicted"/>
<dbReference type="AlphaFoldDB" id="A0A7R9CY23"/>
<accession>A0A7R9CY23</accession>
<gene>
    <name evidence="1" type="ORF">TCEB3V08_LOCUS7555</name>
</gene>
<reference evidence="1" key="1">
    <citation type="submission" date="2020-11" db="EMBL/GenBank/DDBJ databases">
        <authorList>
            <person name="Tran Van P."/>
        </authorList>
    </citation>
    <scope>NUCLEOTIDE SEQUENCE</scope>
</reference>
<organism evidence="1">
    <name type="scientific">Timema cristinae</name>
    <name type="common">Walking stick</name>
    <dbReference type="NCBI Taxonomy" id="61476"/>
    <lineage>
        <taxon>Eukaryota</taxon>
        <taxon>Metazoa</taxon>
        <taxon>Ecdysozoa</taxon>
        <taxon>Arthropoda</taxon>
        <taxon>Hexapoda</taxon>
        <taxon>Insecta</taxon>
        <taxon>Pterygota</taxon>
        <taxon>Neoptera</taxon>
        <taxon>Polyneoptera</taxon>
        <taxon>Phasmatodea</taxon>
        <taxon>Timematodea</taxon>
        <taxon>Timematoidea</taxon>
        <taxon>Timematidae</taxon>
        <taxon>Timema</taxon>
    </lineage>
</organism>
<evidence type="ECO:0000313" key="1">
    <source>
        <dbReference type="EMBL" id="CAD7404556.1"/>
    </source>
</evidence>
<protein>
    <submittedName>
        <fullName evidence="1">Uncharacterized protein</fullName>
    </submittedName>
</protein>